<dbReference type="InterPro" id="IPR012854">
    <property type="entry name" value="Cu_amine_oxidase-like_N"/>
</dbReference>
<accession>A0AAP5LTF0</accession>
<dbReference type="InterPro" id="IPR036582">
    <property type="entry name" value="Mao_N_sf"/>
</dbReference>
<dbReference type="Pfam" id="PF07833">
    <property type="entry name" value="Cu_amine_oxidN1"/>
    <property type="match status" value="1"/>
</dbReference>
<feature type="chain" id="PRO_5043036781" description="Copper amine oxidase-like N-terminal domain-containing protein" evidence="1">
    <location>
        <begin position="29"/>
        <end position="633"/>
    </location>
</feature>
<dbReference type="Gene3D" id="3.30.457.10">
    <property type="entry name" value="Copper amine oxidase-like, N-terminal domain"/>
    <property type="match status" value="2"/>
</dbReference>
<comment type="caution">
    <text evidence="3">The sequence shown here is derived from an EMBL/GenBank/DDBJ whole genome shotgun (WGS) entry which is preliminary data.</text>
</comment>
<dbReference type="RefSeq" id="WP_310145062.1">
    <property type="nucleotide sequence ID" value="NZ_JAVDTR010000018.1"/>
</dbReference>
<evidence type="ECO:0000313" key="4">
    <source>
        <dbReference type="Proteomes" id="UP001254832"/>
    </source>
</evidence>
<reference evidence="3" key="1">
    <citation type="submission" date="2023-07" db="EMBL/GenBank/DDBJ databases">
        <title>Sorghum-associated microbial communities from plants grown in Nebraska, USA.</title>
        <authorList>
            <person name="Schachtman D."/>
        </authorList>
    </citation>
    <scope>NUCLEOTIDE SEQUENCE</scope>
    <source>
        <strain evidence="3">BE80</strain>
    </source>
</reference>
<feature type="signal peptide" evidence="1">
    <location>
        <begin position="1"/>
        <end position="28"/>
    </location>
</feature>
<sequence>MKKSFLRVLSTGMLAGVLTFALAMTAWASEDSITNEMRIQAGSTYAYINGSKQTIAKPYKSNGVTMVPVGVFKKAFGSEIRLESNDVVKIKEGAHTVTITIGSPIAWVDGVKKDMGTPPKMVNGVLMVPLRVVAAGIGATLAPTSSGEIVIRLTQTEMPTEVDEDDTDMDAGKTRIGNSYYGWSINYPEDMIILQTEEQERMMSFGPADESYYLQVYVSDENAALDADDLLHQLEQESKEAEDIVLDREAVNRADMPYARTVVNDKDGMFWEMRQYIHDNRLYSIYFADYDAVYYKDLDQHAALLNSFQPTYDQSDDSIKDLSTIVEGMRYIHNGNYGIELNVPADWSMDNDELSYQAKDGAYLEMVVSSTPKGATVQQWSEQLDKWMREAFTLDNYEPIRSYTMDMSGETAKVQEFRYNFGDGWQTEYNVLLQKGDYRYYVEYSFPEDQKQDRAWFERIVESIYIDFDIVADNFGQLEEDYYLIDKTKQRTRISKRYQYSVDIPRYWTPYNDQFEQSPVAYTFTGGEFSIAADEEKTLEMTVSQLREGYTQASQTRKNFKLMNSEKITFAGVPAFSFTYHDVEKAVPYTGRQIVFEKNGITYTITSGLNDANRTEVQAAILEKAVNSFTFIK</sequence>
<keyword evidence="1" id="KW-0732">Signal</keyword>
<dbReference type="Gene3D" id="3.40.1000.10">
    <property type="entry name" value="Mog1/PsbP, alpha/beta/alpha sandwich"/>
    <property type="match status" value="2"/>
</dbReference>
<gene>
    <name evidence="3" type="ORF">J2W91_005110</name>
</gene>
<name>A0AAP5LTF0_PAEAM</name>
<organism evidence="3 4">
    <name type="scientific">Paenibacillus amylolyticus</name>
    <dbReference type="NCBI Taxonomy" id="1451"/>
    <lineage>
        <taxon>Bacteria</taxon>
        <taxon>Bacillati</taxon>
        <taxon>Bacillota</taxon>
        <taxon>Bacilli</taxon>
        <taxon>Bacillales</taxon>
        <taxon>Paenibacillaceae</taxon>
        <taxon>Paenibacillus</taxon>
    </lineage>
</organism>
<evidence type="ECO:0000259" key="2">
    <source>
        <dbReference type="Pfam" id="PF07833"/>
    </source>
</evidence>
<dbReference type="SUPFAM" id="SSF55383">
    <property type="entry name" value="Copper amine oxidase, domain N"/>
    <property type="match status" value="1"/>
</dbReference>
<dbReference type="EMBL" id="JAVDTR010000018">
    <property type="protein sequence ID" value="MDR6726589.1"/>
    <property type="molecule type" value="Genomic_DNA"/>
</dbReference>
<feature type="domain" description="Copper amine oxidase-like N-terminal" evidence="2">
    <location>
        <begin position="48"/>
        <end position="144"/>
    </location>
</feature>
<evidence type="ECO:0000256" key="1">
    <source>
        <dbReference type="SAM" id="SignalP"/>
    </source>
</evidence>
<dbReference type="Proteomes" id="UP001254832">
    <property type="component" value="Unassembled WGS sequence"/>
</dbReference>
<dbReference type="AlphaFoldDB" id="A0AAP5LTF0"/>
<protein>
    <recommendedName>
        <fullName evidence="2">Copper amine oxidase-like N-terminal domain-containing protein</fullName>
    </recommendedName>
</protein>
<proteinExistence type="predicted"/>
<evidence type="ECO:0000313" key="3">
    <source>
        <dbReference type="EMBL" id="MDR6726589.1"/>
    </source>
</evidence>